<dbReference type="EMBL" id="AEQN01000033">
    <property type="protein sequence ID" value="EFV00593.1"/>
    <property type="molecule type" value="Genomic_DNA"/>
</dbReference>
<evidence type="ECO:0000313" key="2">
    <source>
        <dbReference type="Proteomes" id="UP000004754"/>
    </source>
</evidence>
<dbReference type="AlphaFoldDB" id="E6MK74"/>
<dbReference type="Proteomes" id="UP000004754">
    <property type="component" value="Unassembled WGS sequence"/>
</dbReference>
<accession>E6MK74</accession>
<sequence>MKPECCKIERQRLKNRAATAAANGLNGKGRRIFHDLKSKYLYIAKLKKSL</sequence>
<keyword evidence="2" id="KW-1185">Reference proteome</keyword>
<proteinExistence type="predicted"/>
<comment type="caution">
    <text evidence="1">The sequence shown here is derived from an EMBL/GenBank/DDBJ whole genome shotgun (WGS) entry which is preliminary data.</text>
</comment>
<evidence type="ECO:0000313" key="1">
    <source>
        <dbReference type="EMBL" id="EFV00593.1"/>
    </source>
</evidence>
<name>E6MK74_9FIRM</name>
<protein>
    <submittedName>
        <fullName evidence="1">Uncharacterized protein</fullName>
    </submittedName>
</protein>
<dbReference type="HOGENOM" id="CLU_3121616_0_0_9"/>
<gene>
    <name evidence="1" type="ORF">HMP0721_2410</name>
</gene>
<dbReference type="STRING" id="887929.HMP0721_2410"/>
<reference evidence="1 2" key="1">
    <citation type="submission" date="2010-12" db="EMBL/GenBank/DDBJ databases">
        <authorList>
            <person name="Muzny D."/>
            <person name="Qin X."/>
            <person name="Deng J."/>
            <person name="Jiang H."/>
            <person name="Liu Y."/>
            <person name="Qu J."/>
            <person name="Song X.-Z."/>
            <person name="Zhang L."/>
            <person name="Thornton R."/>
            <person name="Coyle M."/>
            <person name="Francisco L."/>
            <person name="Jackson L."/>
            <person name="Javaid M."/>
            <person name="Korchina V."/>
            <person name="Kovar C."/>
            <person name="Mata R."/>
            <person name="Mathew T."/>
            <person name="Ngo R."/>
            <person name="Nguyen L."/>
            <person name="Nguyen N."/>
            <person name="Okwuonu G."/>
            <person name="Ongeri F."/>
            <person name="Pham C."/>
            <person name="Simmons D."/>
            <person name="Wilczek-Boney K."/>
            <person name="Hale W."/>
            <person name="Jakkamsetti A."/>
            <person name="Pham P."/>
            <person name="Ruth R."/>
            <person name="San Lucas F."/>
            <person name="Warren J."/>
            <person name="Zhang J."/>
            <person name="Zhao Z."/>
            <person name="Zhou C."/>
            <person name="Zhu D."/>
            <person name="Lee S."/>
            <person name="Bess C."/>
            <person name="Blankenburg K."/>
            <person name="Forbes L."/>
            <person name="Fu Q."/>
            <person name="Gubbala S."/>
            <person name="Hirani K."/>
            <person name="Jayaseelan J.C."/>
            <person name="Lara F."/>
            <person name="Munidasa M."/>
            <person name="Palculict T."/>
            <person name="Patil S."/>
            <person name="Pu L.-L."/>
            <person name="Saada N."/>
            <person name="Tang L."/>
            <person name="Weissenberger G."/>
            <person name="Zhu Y."/>
            <person name="Hemphill L."/>
            <person name="Shang Y."/>
            <person name="Youmans B."/>
            <person name="Ayvaz T."/>
            <person name="Ross M."/>
            <person name="Santibanez J."/>
            <person name="Aqrawi P."/>
            <person name="Gross S."/>
            <person name="Joshi V."/>
            <person name="Fowler G."/>
            <person name="Nazareth L."/>
            <person name="Reid J."/>
            <person name="Worley K."/>
            <person name="Petrosino J."/>
            <person name="Highlander S."/>
            <person name="Gibbs R."/>
        </authorList>
    </citation>
    <scope>NUCLEOTIDE SEQUENCE [LARGE SCALE GENOMIC DNA]</scope>
    <source>
        <strain evidence="1 2">ATCC 23263</strain>
    </source>
</reference>
<organism evidence="1 2">
    <name type="scientific">Pseudoramibacter alactolyticus ATCC 23263</name>
    <dbReference type="NCBI Taxonomy" id="887929"/>
    <lineage>
        <taxon>Bacteria</taxon>
        <taxon>Bacillati</taxon>
        <taxon>Bacillota</taxon>
        <taxon>Clostridia</taxon>
        <taxon>Eubacteriales</taxon>
        <taxon>Eubacteriaceae</taxon>
        <taxon>Pseudoramibacter</taxon>
    </lineage>
</organism>